<evidence type="ECO:0000256" key="1">
    <source>
        <dbReference type="SAM" id="MobiDB-lite"/>
    </source>
</evidence>
<proteinExistence type="predicted"/>
<dbReference type="EMBL" id="AP008214">
    <property type="protein sequence ID" value="BAH94167.1"/>
    <property type="molecule type" value="Genomic_DNA"/>
</dbReference>
<feature type="region of interest" description="Disordered" evidence="1">
    <location>
        <begin position="124"/>
        <end position="185"/>
    </location>
</feature>
<dbReference type="HOGENOM" id="CLU_1478740_0_0_1"/>
<evidence type="ECO:0000313" key="3">
    <source>
        <dbReference type="Proteomes" id="UP000000763"/>
    </source>
</evidence>
<protein>
    <submittedName>
        <fullName evidence="2">Os08g0214900 protein</fullName>
    </submittedName>
</protein>
<organism evidence="2 3">
    <name type="scientific">Oryza sativa subsp. japonica</name>
    <name type="common">Rice</name>
    <dbReference type="NCBI Taxonomy" id="39947"/>
    <lineage>
        <taxon>Eukaryota</taxon>
        <taxon>Viridiplantae</taxon>
        <taxon>Streptophyta</taxon>
        <taxon>Embryophyta</taxon>
        <taxon>Tracheophyta</taxon>
        <taxon>Spermatophyta</taxon>
        <taxon>Magnoliopsida</taxon>
        <taxon>Liliopsida</taxon>
        <taxon>Poales</taxon>
        <taxon>Poaceae</taxon>
        <taxon>BOP clade</taxon>
        <taxon>Oryzoideae</taxon>
        <taxon>Oryzeae</taxon>
        <taxon>Oryzinae</taxon>
        <taxon>Oryza</taxon>
        <taxon>Oryza sativa</taxon>
    </lineage>
</organism>
<accession>C7J5N6</accession>
<feature type="compositionally biased region" description="Basic and acidic residues" evidence="1">
    <location>
        <begin position="19"/>
        <end position="32"/>
    </location>
</feature>
<feature type="compositionally biased region" description="Basic and acidic residues" evidence="1">
    <location>
        <begin position="78"/>
        <end position="93"/>
    </location>
</feature>
<dbReference type="AlphaFoldDB" id="C7J5N6"/>
<feature type="region of interest" description="Disordered" evidence="1">
    <location>
        <begin position="1"/>
        <end position="109"/>
    </location>
</feature>
<reference evidence="2 3" key="1">
    <citation type="journal article" date="2005" name="Nature">
        <title>The map-based sequence of the rice genome.</title>
        <authorList>
            <consortium name="International rice genome sequencing project (IRGSP)"/>
            <person name="Matsumoto T."/>
            <person name="Wu J."/>
            <person name="Kanamori H."/>
            <person name="Katayose Y."/>
            <person name="Fujisawa M."/>
            <person name="Namiki N."/>
            <person name="Mizuno H."/>
            <person name="Yamamoto K."/>
            <person name="Antonio B.A."/>
            <person name="Baba T."/>
            <person name="Sakata K."/>
            <person name="Nagamura Y."/>
            <person name="Aoki H."/>
            <person name="Arikawa K."/>
            <person name="Arita K."/>
            <person name="Bito T."/>
            <person name="Chiden Y."/>
            <person name="Fujitsuka N."/>
            <person name="Fukunaka R."/>
            <person name="Hamada M."/>
            <person name="Harada C."/>
            <person name="Hayashi A."/>
            <person name="Hijishita S."/>
            <person name="Honda M."/>
            <person name="Hosokawa S."/>
            <person name="Ichikawa Y."/>
            <person name="Idonuma A."/>
            <person name="Iijima M."/>
            <person name="Ikeda M."/>
            <person name="Ikeno M."/>
            <person name="Ito K."/>
            <person name="Ito S."/>
            <person name="Ito T."/>
            <person name="Ito Y."/>
            <person name="Ito Y."/>
            <person name="Iwabuchi A."/>
            <person name="Kamiya K."/>
            <person name="Karasawa W."/>
            <person name="Kurita K."/>
            <person name="Katagiri S."/>
            <person name="Kikuta A."/>
            <person name="Kobayashi H."/>
            <person name="Kobayashi N."/>
            <person name="Machita K."/>
            <person name="Maehara T."/>
            <person name="Masukawa M."/>
            <person name="Mizubayashi T."/>
            <person name="Mukai Y."/>
            <person name="Nagasaki H."/>
            <person name="Nagata Y."/>
            <person name="Naito S."/>
            <person name="Nakashima M."/>
            <person name="Nakama Y."/>
            <person name="Nakamichi Y."/>
            <person name="Nakamura M."/>
            <person name="Meguro A."/>
            <person name="Negishi M."/>
            <person name="Ohta I."/>
            <person name="Ohta T."/>
            <person name="Okamoto M."/>
            <person name="Ono N."/>
            <person name="Saji S."/>
            <person name="Sakaguchi M."/>
            <person name="Sakai K."/>
            <person name="Shibata M."/>
            <person name="Shimokawa T."/>
            <person name="Song J."/>
            <person name="Takazaki Y."/>
            <person name="Terasawa K."/>
            <person name="Tsugane M."/>
            <person name="Tsuji K."/>
            <person name="Ueda S."/>
            <person name="Waki K."/>
            <person name="Yamagata H."/>
            <person name="Yamamoto M."/>
            <person name="Yamamoto S."/>
            <person name="Yamane H."/>
            <person name="Yoshiki S."/>
            <person name="Yoshihara R."/>
            <person name="Yukawa K."/>
            <person name="Zhong H."/>
            <person name="Yano M."/>
            <person name="Yuan Q."/>
            <person name="Ouyang S."/>
            <person name="Liu J."/>
            <person name="Jones K.M."/>
            <person name="Gansberger K."/>
            <person name="Moffat K."/>
            <person name="Hill J."/>
            <person name="Bera J."/>
            <person name="Fadrosh D."/>
            <person name="Jin S."/>
            <person name="Johri S."/>
            <person name="Kim M."/>
            <person name="Overton L."/>
            <person name="Reardon M."/>
            <person name="Tsitrin T."/>
            <person name="Vuong H."/>
            <person name="Weaver B."/>
            <person name="Ciecko A."/>
            <person name="Tallon L."/>
            <person name="Jackson J."/>
            <person name="Pai G."/>
            <person name="Aken S.V."/>
            <person name="Utterback T."/>
            <person name="Reidmuller S."/>
            <person name="Feldblyum T."/>
            <person name="Hsiao J."/>
            <person name="Zismann V."/>
            <person name="Iobst S."/>
            <person name="de Vazeille A.R."/>
            <person name="Buell C.R."/>
            <person name="Ying K."/>
            <person name="Li Y."/>
            <person name="Lu T."/>
            <person name="Huang Y."/>
            <person name="Zhao Q."/>
            <person name="Feng Q."/>
            <person name="Zhang L."/>
            <person name="Zhu J."/>
            <person name="Weng Q."/>
            <person name="Mu J."/>
            <person name="Lu Y."/>
            <person name="Fan D."/>
            <person name="Liu Y."/>
            <person name="Guan J."/>
            <person name="Zhang Y."/>
            <person name="Yu S."/>
            <person name="Liu X."/>
            <person name="Zhang Y."/>
            <person name="Hong G."/>
            <person name="Han B."/>
            <person name="Choisne N."/>
            <person name="Demange N."/>
            <person name="Orjeda G."/>
            <person name="Samain S."/>
            <person name="Cattolico L."/>
            <person name="Pelletier E."/>
            <person name="Couloux A."/>
            <person name="Segurens B."/>
            <person name="Wincker P."/>
            <person name="D'Hont A."/>
            <person name="Scarpelli C."/>
            <person name="Weissenbach J."/>
            <person name="Salanoubat M."/>
            <person name="Quetier F."/>
            <person name="Yu Y."/>
            <person name="Kim H.R."/>
            <person name="Rambo T."/>
            <person name="Currie J."/>
            <person name="Collura K."/>
            <person name="Luo M."/>
            <person name="Yang T."/>
            <person name="Ammiraju J.S.S."/>
            <person name="Engler F."/>
            <person name="Soderlund C."/>
            <person name="Wing R.A."/>
            <person name="Palmer L.E."/>
            <person name="de la Bastide M."/>
            <person name="Spiegel L."/>
            <person name="Nascimento L."/>
            <person name="Zutavern T."/>
            <person name="O'Shaughnessy A."/>
            <person name="Dike S."/>
            <person name="Dedhia N."/>
            <person name="Preston R."/>
            <person name="Balija V."/>
            <person name="McCombie W.R."/>
            <person name="Chow T."/>
            <person name="Chen H."/>
            <person name="Chung M."/>
            <person name="Chen C."/>
            <person name="Shaw J."/>
            <person name="Wu H."/>
            <person name="Hsiao K."/>
            <person name="Chao Y."/>
            <person name="Chu M."/>
            <person name="Cheng C."/>
            <person name="Hour A."/>
            <person name="Lee P."/>
            <person name="Lin S."/>
            <person name="Lin Y."/>
            <person name="Liou J."/>
            <person name="Liu S."/>
            <person name="Hsing Y."/>
            <person name="Raghuvanshi S."/>
            <person name="Mohanty A."/>
            <person name="Bharti A.K."/>
            <person name="Gaur A."/>
            <person name="Gupta V."/>
            <person name="Kumar D."/>
            <person name="Ravi V."/>
            <person name="Vij S."/>
            <person name="Kapur A."/>
            <person name="Khurana P."/>
            <person name="Khurana P."/>
            <person name="Khurana J.P."/>
            <person name="Tyagi A.K."/>
            <person name="Gaikwad K."/>
            <person name="Singh A."/>
            <person name="Dalal V."/>
            <person name="Srivastava S."/>
            <person name="Dixit A."/>
            <person name="Pal A.K."/>
            <person name="Ghazi I.A."/>
            <person name="Yadav M."/>
            <person name="Pandit A."/>
            <person name="Bhargava A."/>
            <person name="Sureshbabu K."/>
            <person name="Batra K."/>
            <person name="Sharma T.R."/>
            <person name="Mohapatra T."/>
            <person name="Singh N.K."/>
            <person name="Messing J."/>
            <person name="Nelson A.B."/>
            <person name="Fuks G."/>
            <person name="Kavchok S."/>
            <person name="Keizer G."/>
            <person name="Linton E."/>
            <person name="Llaca V."/>
            <person name="Song R."/>
            <person name="Tanyolac B."/>
            <person name="Young S."/>
            <person name="Ho-Il K."/>
            <person name="Hahn J.H."/>
            <person name="Sangsakoo G."/>
            <person name="Vanavichit A."/>
            <person name="de Mattos Luiz.A.T."/>
            <person name="Zimmer P.D."/>
            <person name="Malone G."/>
            <person name="Dellagostin O."/>
            <person name="de Oliveira A.C."/>
            <person name="Bevan M."/>
            <person name="Bancroft I."/>
            <person name="Minx P."/>
            <person name="Cordum H."/>
            <person name="Wilson R."/>
            <person name="Cheng Z."/>
            <person name="Jin W."/>
            <person name="Jiang J."/>
            <person name="Leong S.A."/>
            <person name="Iwama H."/>
            <person name="Gojobori T."/>
            <person name="Itoh T."/>
            <person name="Niimura Y."/>
            <person name="Fujii Y."/>
            <person name="Habara T."/>
            <person name="Sakai H."/>
            <person name="Sato Y."/>
            <person name="Wilson G."/>
            <person name="Kumar K."/>
            <person name="McCouch S."/>
            <person name="Juretic N."/>
            <person name="Hoen D."/>
            <person name="Wright S."/>
            <person name="Bruskiewich R."/>
            <person name="Bureau T."/>
            <person name="Miyao A."/>
            <person name="Hirochika H."/>
            <person name="Nishikawa T."/>
            <person name="Kadowaki K."/>
            <person name="Sugiura M."/>
            <person name="Burr B."/>
            <person name="Sasaki T."/>
        </authorList>
    </citation>
    <scope>NUCLEOTIDE SEQUENCE [LARGE SCALE GENOMIC DNA]</scope>
    <source>
        <strain evidence="3">cv. Nipponbare</strain>
    </source>
</reference>
<name>C7J5N6_ORYSJ</name>
<gene>
    <name evidence="2" type="ordered locus">Os08g0214900</name>
</gene>
<feature type="compositionally biased region" description="Low complexity" evidence="1">
    <location>
        <begin position="151"/>
        <end position="172"/>
    </location>
</feature>
<sequence>LIPYLLHSAHLSPPLGGRLPERRGRRLGDERSGGGGSEEEPRDQRRLRGGAAGKVAPSRRSNGGGVSTMRLRCGGGFEEVRRGGGSESEERPRCAAVELESPPLPPATADHARICRALGRRRPAVLGDGDLPSRTATSPPLGDLDLKDGDLPSPWRRGPPVWRRPAAAPAVGSSRGQRWRSTDDR</sequence>
<feature type="non-terminal residue" evidence="2">
    <location>
        <position position="1"/>
    </location>
</feature>
<evidence type="ECO:0000313" key="2">
    <source>
        <dbReference type="EMBL" id="BAH94167.1"/>
    </source>
</evidence>
<dbReference type="KEGG" id="dosa:Os08g0214900"/>
<reference evidence="3" key="2">
    <citation type="journal article" date="2008" name="Nucleic Acids Res.">
        <title>The rice annotation project database (RAP-DB): 2008 update.</title>
        <authorList>
            <consortium name="The rice annotation project (RAP)"/>
        </authorList>
    </citation>
    <scope>GENOME REANNOTATION</scope>
    <source>
        <strain evidence="3">cv. Nipponbare</strain>
    </source>
</reference>
<dbReference type="Proteomes" id="UP000000763">
    <property type="component" value="Chromosome 8"/>
</dbReference>